<gene>
    <name evidence="11 13" type="primary">tmk</name>
    <name evidence="13" type="ORF">V0U35_07865</name>
</gene>
<evidence type="ECO:0000256" key="5">
    <source>
        <dbReference type="ARBA" id="ARBA00022727"/>
    </source>
</evidence>
<dbReference type="InterPro" id="IPR018094">
    <property type="entry name" value="Thymidylate_kinase"/>
</dbReference>
<dbReference type="InterPro" id="IPR018095">
    <property type="entry name" value="Thymidylate_kin_CS"/>
</dbReference>
<feature type="binding site" evidence="11">
    <location>
        <begin position="11"/>
        <end position="18"/>
    </location>
    <ligand>
        <name>ATP</name>
        <dbReference type="ChEBI" id="CHEBI:30616"/>
    </ligand>
</feature>
<dbReference type="InterPro" id="IPR039430">
    <property type="entry name" value="Thymidylate_kin-like_dom"/>
</dbReference>
<proteinExistence type="inferred from homology"/>
<comment type="caution">
    <text evidence="13">The sequence shown here is derived from an EMBL/GenBank/DDBJ whole genome shotgun (WGS) entry which is preliminary data.</text>
</comment>
<dbReference type="PROSITE" id="PS01331">
    <property type="entry name" value="THYMIDYLATE_KINASE"/>
    <property type="match status" value="1"/>
</dbReference>
<dbReference type="EMBL" id="JAZDRO010000003">
    <property type="protein sequence ID" value="MEE2566597.1"/>
    <property type="molecule type" value="Genomic_DNA"/>
</dbReference>
<comment type="similarity">
    <text evidence="1 11">Belongs to the thymidylate kinase family.</text>
</comment>
<keyword evidence="4 11" id="KW-0808">Transferase</keyword>
<dbReference type="GO" id="GO:0004798">
    <property type="term" value="F:dTMP kinase activity"/>
    <property type="evidence" value="ECO:0007669"/>
    <property type="project" value="UniProtKB-EC"/>
</dbReference>
<dbReference type="PANTHER" id="PTHR10344:SF4">
    <property type="entry name" value="UMP-CMP KINASE 2, MITOCHONDRIAL"/>
    <property type="match status" value="1"/>
</dbReference>
<keyword evidence="14" id="KW-1185">Reference proteome</keyword>
<comment type="catalytic activity">
    <reaction evidence="10 11">
        <text>dTMP + ATP = dTDP + ADP</text>
        <dbReference type="Rhea" id="RHEA:13517"/>
        <dbReference type="ChEBI" id="CHEBI:30616"/>
        <dbReference type="ChEBI" id="CHEBI:58369"/>
        <dbReference type="ChEBI" id="CHEBI:63528"/>
        <dbReference type="ChEBI" id="CHEBI:456216"/>
        <dbReference type="EC" id="2.7.4.9"/>
    </reaction>
</comment>
<evidence type="ECO:0000256" key="7">
    <source>
        <dbReference type="ARBA" id="ARBA00022777"/>
    </source>
</evidence>
<dbReference type="CDD" id="cd01672">
    <property type="entry name" value="TMPK"/>
    <property type="match status" value="1"/>
</dbReference>
<evidence type="ECO:0000259" key="12">
    <source>
        <dbReference type="Pfam" id="PF02223"/>
    </source>
</evidence>
<keyword evidence="6 11" id="KW-0547">Nucleotide-binding</keyword>
<evidence type="ECO:0000313" key="14">
    <source>
        <dbReference type="Proteomes" id="UP001310692"/>
    </source>
</evidence>
<dbReference type="EC" id="2.7.4.9" evidence="2 11"/>
<dbReference type="SUPFAM" id="SSF52540">
    <property type="entry name" value="P-loop containing nucleoside triphosphate hydrolases"/>
    <property type="match status" value="1"/>
</dbReference>
<accession>A0ABU7LZ83</accession>
<evidence type="ECO:0000256" key="6">
    <source>
        <dbReference type="ARBA" id="ARBA00022741"/>
    </source>
</evidence>
<dbReference type="NCBIfam" id="TIGR00041">
    <property type="entry name" value="DTMP_kinase"/>
    <property type="match status" value="1"/>
</dbReference>
<dbReference type="Proteomes" id="UP001310692">
    <property type="component" value="Unassembled WGS sequence"/>
</dbReference>
<dbReference type="HAMAP" id="MF_00165">
    <property type="entry name" value="Thymidylate_kinase"/>
    <property type="match status" value="1"/>
</dbReference>
<evidence type="ECO:0000256" key="1">
    <source>
        <dbReference type="ARBA" id="ARBA00009776"/>
    </source>
</evidence>
<sequence length="212" mass="22873">MARGYFISLEGGEGAGKTTLQSGLAKALKARGLAVTCTREPGGTPGAEAIRDLLLTGSNDRWSPMSEALLFYAARVDHIERVIAPALERGEWVICDRFADSTSAYQGAAGGVPSKRLMALHDAALGGFAPDLTLVVDLDPRTGLERTVERGEDATRFENFDLDFHHRLRQAFLDIAKDEPDRCAVLDGTQAPDTLLARALDLIRERLLAPAA</sequence>
<dbReference type="InterPro" id="IPR027417">
    <property type="entry name" value="P-loop_NTPase"/>
</dbReference>
<feature type="domain" description="Thymidylate kinase-like" evidence="12">
    <location>
        <begin position="9"/>
        <end position="192"/>
    </location>
</feature>
<evidence type="ECO:0000256" key="4">
    <source>
        <dbReference type="ARBA" id="ARBA00022679"/>
    </source>
</evidence>
<organism evidence="13 14">
    <name type="scientific">Hyphobacterium marinum</name>
    <dbReference type="NCBI Taxonomy" id="3116574"/>
    <lineage>
        <taxon>Bacteria</taxon>
        <taxon>Pseudomonadati</taxon>
        <taxon>Pseudomonadota</taxon>
        <taxon>Alphaproteobacteria</taxon>
        <taxon>Maricaulales</taxon>
        <taxon>Maricaulaceae</taxon>
        <taxon>Hyphobacterium</taxon>
    </lineage>
</organism>
<dbReference type="PANTHER" id="PTHR10344">
    <property type="entry name" value="THYMIDYLATE KINASE"/>
    <property type="match status" value="1"/>
</dbReference>
<evidence type="ECO:0000256" key="3">
    <source>
        <dbReference type="ARBA" id="ARBA00017144"/>
    </source>
</evidence>
<comment type="function">
    <text evidence="11">Phosphorylation of dTMP to form dTDP in both de novo and salvage pathways of dTTP synthesis.</text>
</comment>
<evidence type="ECO:0000256" key="10">
    <source>
        <dbReference type="ARBA" id="ARBA00048743"/>
    </source>
</evidence>
<evidence type="ECO:0000313" key="13">
    <source>
        <dbReference type="EMBL" id="MEE2566597.1"/>
    </source>
</evidence>
<keyword evidence="8 11" id="KW-0067">ATP-binding</keyword>
<evidence type="ECO:0000256" key="8">
    <source>
        <dbReference type="ARBA" id="ARBA00022840"/>
    </source>
</evidence>
<evidence type="ECO:0000256" key="11">
    <source>
        <dbReference type="HAMAP-Rule" id="MF_00165"/>
    </source>
</evidence>
<dbReference type="Pfam" id="PF02223">
    <property type="entry name" value="Thymidylate_kin"/>
    <property type="match status" value="1"/>
</dbReference>
<keyword evidence="5 11" id="KW-0545">Nucleotide biosynthesis</keyword>
<protein>
    <recommendedName>
        <fullName evidence="3 11">Thymidylate kinase</fullName>
        <ecNumber evidence="2 11">2.7.4.9</ecNumber>
    </recommendedName>
    <alternativeName>
        <fullName evidence="9 11">dTMP kinase</fullName>
    </alternativeName>
</protein>
<evidence type="ECO:0000256" key="2">
    <source>
        <dbReference type="ARBA" id="ARBA00012980"/>
    </source>
</evidence>
<dbReference type="Gene3D" id="3.40.50.300">
    <property type="entry name" value="P-loop containing nucleotide triphosphate hydrolases"/>
    <property type="match status" value="1"/>
</dbReference>
<keyword evidence="7 11" id="KW-0418">Kinase</keyword>
<evidence type="ECO:0000256" key="9">
    <source>
        <dbReference type="ARBA" id="ARBA00029962"/>
    </source>
</evidence>
<name>A0ABU7LZ83_9PROT</name>
<dbReference type="RefSeq" id="WP_330196145.1">
    <property type="nucleotide sequence ID" value="NZ_JAZDRO010000003.1"/>
</dbReference>
<reference evidence="13 14" key="1">
    <citation type="submission" date="2024-01" db="EMBL/GenBank/DDBJ databases">
        <title>Hyphobacterium bacterium isolated from marine sediment.</title>
        <authorList>
            <person name="Zhao S."/>
        </authorList>
    </citation>
    <scope>NUCLEOTIDE SEQUENCE [LARGE SCALE GENOMIC DNA]</scope>
    <source>
        <strain evidence="13 14">Y60-23</strain>
    </source>
</reference>